<accession>A0A814YBJ6</accession>
<feature type="domain" description="G-protein coupled receptors family 1 profile" evidence="9">
    <location>
        <begin position="26"/>
        <end position="276"/>
    </location>
</feature>
<keyword evidence="2 8" id="KW-0812">Transmembrane</keyword>
<feature type="transmembrane region" description="Helical" evidence="8">
    <location>
        <begin position="47"/>
        <end position="67"/>
    </location>
</feature>
<name>A0A814YBJ6_ADIRI</name>
<dbReference type="AlphaFoldDB" id="A0A814YBJ6"/>
<organism evidence="10 11">
    <name type="scientific">Adineta ricciae</name>
    <name type="common">Rotifer</name>
    <dbReference type="NCBI Taxonomy" id="249248"/>
    <lineage>
        <taxon>Eukaryota</taxon>
        <taxon>Metazoa</taxon>
        <taxon>Spiralia</taxon>
        <taxon>Gnathifera</taxon>
        <taxon>Rotifera</taxon>
        <taxon>Eurotatoria</taxon>
        <taxon>Bdelloidea</taxon>
        <taxon>Adinetida</taxon>
        <taxon>Adinetidae</taxon>
        <taxon>Adineta</taxon>
    </lineage>
</organism>
<dbReference type="InterPro" id="IPR017452">
    <property type="entry name" value="GPCR_Rhodpsn_7TM"/>
</dbReference>
<evidence type="ECO:0000256" key="1">
    <source>
        <dbReference type="ARBA" id="ARBA00004141"/>
    </source>
</evidence>
<evidence type="ECO:0000256" key="6">
    <source>
        <dbReference type="ARBA" id="ARBA00023170"/>
    </source>
</evidence>
<feature type="transmembrane region" description="Helical" evidence="8">
    <location>
        <begin position="13"/>
        <end position="35"/>
    </location>
</feature>
<dbReference type="SUPFAM" id="SSF81321">
    <property type="entry name" value="Family A G protein-coupled receptor-like"/>
    <property type="match status" value="1"/>
</dbReference>
<evidence type="ECO:0000256" key="3">
    <source>
        <dbReference type="ARBA" id="ARBA00022989"/>
    </source>
</evidence>
<gene>
    <name evidence="10" type="ORF">XAT740_LOCUS24998</name>
</gene>
<dbReference type="GO" id="GO:0005886">
    <property type="term" value="C:plasma membrane"/>
    <property type="evidence" value="ECO:0007669"/>
    <property type="project" value="TreeGrafter"/>
</dbReference>
<keyword evidence="6" id="KW-0675">Receptor</keyword>
<evidence type="ECO:0000256" key="5">
    <source>
        <dbReference type="ARBA" id="ARBA00023136"/>
    </source>
</evidence>
<dbReference type="GO" id="GO:0004930">
    <property type="term" value="F:G protein-coupled receptor activity"/>
    <property type="evidence" value="ECO:0007669"/>
    <property type="project" value="UniProtKB-KW"/>
</dbReference>
<comment type="subcellular location">
    <subcellularLocation>
        <location evidence="1">Membrane</location>
        <topology evidence="1">Multi-pass membrane protein</topology>
    </subcellularLocation>
</comment>
<dbReference type="PROSITE" id="PS50262">
    <property type="entry name" value="G_PROTEIN_RECEP_F1_2"/>
    <property type="match status" value="1"/>
</dbReference>
<feature type="transmembrane region" description="Helical" evidence="8">
    <location>
        <begin position="87"/>
        <end position="105"/>
    </location>
</feature>
<dbReference type="PANTHER" id="PTHR24243">
    <property type="entry name" value="G-PROTEIN COUPLED RECEPTOR"/>
    <property type="match status" value="1"/>
</dbReference>
<evidence type="ECO:0000259" key="9">
    <source>
        <dbReference type="PROSITE" id="PS50262"/>
    </source>
</evidence>
<keyword evidence="3 8" id="KW-1133">Transmembrane helix</keyword>
<evidence type="ECO:0000256" key="4">
    <source>
        <dbReference type="ARBA" id="ARBA00023040"/>
    </source>
</evidence>
<sequence>MSYLLAQVLQANIYIQPLQFSLAIITNFINIRVLCSRVLRSSSCTHYFLAYAVFNTIYTCLICPTLFLNGFLLDWSNDRIGCKMQSSILFLIPFQANLMLILASFDRYCSSSKSRRVHSRSTIRTARINIISGTILSTIYMSPMLIIYEWNQSNHRCIPRTHLLTKLYTFSQVFLYYTLSPFLMFLFGISTINNIRRQSIRATPLTSSMRRRRTEGQLARMLILQIVVHLIFVLPYGVIYCMISIDPLGQTPTIAAVRNIFLTWQQCDYFVSFFLYICSGSVYRRELLRILTFKNTRNISTPSFARSRKDTFRDTSLITTTTQSANDAINNVFV</sequence>
<dbReference type="EMBL" id="CAJNOR010001961">
    <property type="protein sequence ID" value="CAF1226656.1"/>
    <property type="molecule type" value="Genomic_DNA"/>
</dbReference>
<evidence type="ECO:0000313" key="11">
    <source>
        <dbReference type="Proteomes" id="UP000663828"/>
    </source>
</evidence>
<dbReference type="PANTHER" id="PTHR24243:SF233">
    <property type="entry name" value="THYROTROPIN-RELEASING HORMONE RECEPTOR"/>
    <property type="match status" value="1"/>
</dbReference>
<dbReference type="Proteomes" id="UP000663828">
    <property type="component" value="Unassembled WGS sequence"/>
</dbReference>
<evidence type="ECO:0000256" key="7">
    <source>
        <dbReference type="ARBA" id="ARBA00023224"/>
    </source>
</evidence>
<keyword evidence="4" id="KW-0297">G-protein coupled receptor</keyword>
<keyword evidence="5 8" id="KW-0472">Membrane</keyword>
<feature type="transmembrane region" description="Helical" evidence="8">
    <location>
        <begin position="168"/>
        <end position="189"/>
    </location>
</feature>
<feature type="transmembrane region" description="Helical" evidence="8">
    <location>
        <begin position="126"/>
        <end position="148"/>
    </location>
</feature>
<evidence type="ECO:0000256" key="2">
    <source>
        <dbReference type="ARBA" id="ARBA00022692"/>
    </source>
</evidence>
<dbReference type="Pfam" id="PF00001">
    <property type="entry name" value="7tm_1"/>
    <property type="match status" value="1"/>
</dbReference>
<dbReference type="Gene3D" id="1.20.1070.10">
    <property type="entry name" value="Rhodopsin 7-helix transmembrane proteins"/>
    <property type="match status" value="1"/>
</dbReference>
<evidence type="ECO:0000256" key="8">
    <source>
        <dbReference type="SAM" id="Phobius"/>
    </source>
</evidence>
<keyword evidence="7" id="KW-0807">Transducer</keyword>
<keyword evidence="11" id="KW-1185">Reference proteome</keyword>
<comment type="caution">
    <text evidence="10">The sequence shown here is derived from an EMBL/GenBank/DDBJ whole genome shotgun (WGS) entry which is preliminary data.</text>
</comment>
<protein>
    <recommendedName>
        <fullName evidence="9">G-protein coupled receptors family 1 profile domain-containing protein</fullName>
    </recommendedName>
</protein>
<evidence type="ECO:0000313" key="10">
    <source>
        <dbReference type="EMBL" id="CAF1226656.1"/>
    </source>
</evidence>
<dbReference type="InterPro" id="IPR000276">
    <property type="entry name" value="GPCR_Rhodpsn"/>
</dbReference>
<feature type="transmembrane region" description="Helical" evidence="8">
    <location>
        <begin position="218"/>
        <end position="238"/>
    </location>
</feature>
<reference evidence="10" key="1">
    <citation type="submission" date="2021-02" db="EMBL/GenBank/DDBJ databases">
        <authorList>
            <person name="Nowell W R."/>
        </authorList>
    </citation>
    <scope>NUCLEOTIDE SEQUENCE</scope>
</reference>
<proteinExistence type="predicted"/>